<sequence>MGGFSSISTAARRVTKRETPTIYPDHATSVAARTHSMLSPTLNTANGEHSRPPTGASSAPSTNAGTSAPPENTAGIPLSVPEAPSTSDIFEHFAIYTEKCRIRDYDYNDPIVLKEYFSGEIAHCKPDAKPFVFRPEMNLTGGFSCIGFDAEISRLHYNATTEDWKCIYKECIRGERYQIIDGHFDYGATRAFVPGDCPPYEYLWIECILEKQNIRNYSQPLLLPVVKPAKKNIRRNNLRRKPLNVLVLGMDSVSRLNAHRQFPETLKFLQTKKNLVELFGFNKIGVNSAPNQIPLVTGIKYLGDNLQARVTNKYFDNETRYLWDDYESRGYRTMFFEEQWKYGLFIYPSTHGFKEVPTTYWPRPLIQAVDWSDLKRDGYEWCIGTDFPAKYYLEYTSNMFRMLGSDRPLFSYSWLSEIAHNDLNGGIRADGYFLDFFKNMDKHGLLDTTAIFFISDHGFRFGYFRQTELGRYEDMLPYGFILMPDSYYEQYPEALTNVRTNARRLVTVYDLHVTMLELADAWDEDRVVRTPNGYSLFSTVIPENRTCLDAGISFQFCSCFESHPYDVGGPLALEVARFVIDTINEIVRNNSATEKCSYWELNAIETFSQLSEGNHWTNFFKISIKTKPVAQFEAAVELLSNKSWTLLSEIDRTDWFSSHAGCAKSTDYERYCYCKNS</sequence>
<feature type="compositionally biased region" description="Polar residues" evidence="1">
    <location>
        <begin position="55"/>
        <end position="70"/>
    </location>
</feature>
<organism evidence="2 3">
    <name type="scientific">Galendromus occidentalis</name>
    <name type="common">western predatory mite</name>
    <dbReference type="NCBI Taxonomy" id="34638"/>
    <lineage>
        <taxon>Eukaryota</taxon>
        <taxon>Metazoa</taxon>
        <taxon>Ecdysozoa</taxon>
        <taxon>Arthropoda</taxon>
        <taxon>Chelicerata</taxon>
        <taxon>Arachnida</taxon>
        <taxon>Acari</taxon>
        <taxon>Parasitiformes</taxon>
        <taxon>Mesostigmata</taxon>
        <taxon>Gamasina</taxon>
        <taxon>Phytoseioidea</taxon>
        <taxon>Phytoseiidae</taxon>
        <taxon>Typhlodrominae</taxon>
        <taxon>Galendromus</taxon>
    </lineage>
</organism>
<feature type="compositionally biased region" description="Polar residues" evidence="1">
    <location>
        <begin position="36"/>
        <end position="47"/>
    </location>
</feature>
<proteinExistence type="predicted"/>
<keyword evidence="2" id="KW-1185">Reference proteome</keyword>
<dbReference type="Pfam" id="PF02995">
    <property type="entry name" value="DUF229"/>
    <property type="match status" value="1"/>
</dbReference>
<evidence type="ECO:0000313" key="2">
    <source>
        <dbReference type="Proteomes" id="UP000694867"/>
    </source>
</evidence>
<dbReference type="Gene3D" id="3.40.720.10">
    <property type="entry name" value="Alkaline Phosphatase, subunit A"/>
    <property type="match status" value="1"/>
</dbReference>
<dbReference type="GO" id="GO:0005615">
    <property type="term" value="C:extracellular space"/>
    <property type="evidence" value="ECO:0007669"/>
    <property type="project" value="TreeGrafter"/>
</dbReference>
<dbReference type="PANTHER" id="PTHR10974:SF1">
    <property type="entry name" value="FI08016P-RELATED"/>
    <property type="match status" value="1"/>
</dbReference>
<gene>
    <name evidence="3" type="primary">LOC100904315</name>
</gene>
<dbReference type="Proteomes" id="UP000694867">
    <property type="component" value="Unplaced"/>
</dbReference>
<dbReference type="SUPFAM" id="SSF53649">
    <property type="entry name" value="Alkaline phosphatase-like"/>
    <property type="match status" value="1"/>
</dbReference>
<dbReference type="GeneID" id="100904315"/>
<dbReference type="PANTHER" id="PTHR10974">
    <property type="entry name" value="FI08016P-RELATED"/>
    <property type="match status" value="1"/>
</dbReference>
<evidence type="ECO:0000256" key="1">
    <source>
        <dbReference type="SAM" id="MobiDB-lite"/>
    </source>
</evidence>
<reference evidence="3" key="1">
    <citation type="submission" date="2025-08" db="UniProtKB">
        <authorList>
            <consortium name="RefSeq"/>
        </authorList>
    </citation>
    <scope>IDENTIFICATION</scope>
</reference>
<dbReference type="RefSeq" id="XP_003742251.2">
    <property type="nucleotide sequence ID" value="XM_003742203.2"/>
</dbReference>
<dbReference type="FunFam" id="3.40.720.10:FF:000017">
    <property type="entry name" value="Predicted protein"/>
    <property type="match status" value="1"/>
</dbReference>
<name>A0AAJ6VWU5_9ACAR</name>
<dbReference type="AlphaFoldDB" id="A0AAJ6VWU5"/>
<dbReference type="InterPro" id="IPR004245">
    <property type="entry name" value="DUF229"/>
</dbReference>
<feature type="region of interest" description="Disordered" evidence="1">
    <location>
        <begin position="1"/>
        <end position="81"/>
    </location>
</feature>
<protein>
    <submittedName>
        <fullName evidence="3">Uncharacterized protein LOC100904315</fullName>
    </submittedName>
</protein>
<evidence type="ECO:0000313" key="3">
    <source>
        <dbReference type="RefSeq" id="XP_003742251.2"/>
    </source>
</evidence>
<dbReference type="InterPro" id="IPR017850">
    <property type="entry name" value="Alkaline_phosphatase_core_sf"/>
</dbReference>
<dbReference type="KEGG" id="goe:100904315"/>
<accession>A0AAJ6VWU5</accession>
<dbReference type="CDD" id="cd16021">
    <property type="entry name" value="ALP_like"/>
    <property type="match status" value="1"/>
</dbReference>